<dbReference type="GO" id="GO:0005737">
    <property type="term" value="C:cytoplasm"/>
    <property type="evidence" value="ECO:0007669"/>
    <property type="project" value="TreeGrafter"/>
</dbReference>
<reference evidence="5 6" key="1">
    <citation type="journal article" date="2012" name="Science">
        <title>The Paleozoic origin of enzymatic lignin decomposition reconstructed from 31 fungal genomes.</title>
        <authorList>
            <person name="Floudas D."/>
            <person name="Binder M."/>
            <person name="Riley R."/>
            <person name="Barry K."/>
            <person name="Blanchette R.A."/>
            <person name="Henrissat B."/>
            <person name="Martinez A.T."/>
            <person name="Otillar R."/>
            <person name="Spatafora J.W."/>
            <person name="Yadav J.S."/>
            <person name="Aerts A."/>
            <person name="Benoit I."/>
            <person name="Boyd A."/>
            <person name="Carlson A."/>
            <person name="Copeland A."/>
            <person name="Coutinho P.M."/>
            <person name="de Vries R.P."/>
            <person name="Ferreira P."/>
            <person name="Findley K."/>
            <person name="Foster B."/>
            <person name="Gaskell J."/>
            <person name="Glotzer D."/>
            <person name="Gorecki P."/>
            <person name="Heitman J."/>
            <person name="Hesse C."/>
            <person name="Hori C."/>
            <person name="Igarashi K."/>
            <person name="Jurgens J.A."/>
            <person name="Kallen N."/>
            <person name="Kersten P."/>
            <person name="Kohler A."/>
            <person name="Kuees U."/>
            <person name="Kumar T.K.A."/>
            <person name="Kuo A."/>
            <person name="LaButti K."/>
            <person name="Larrondo L.F."/>
            <person name="Lindquist E."/>
            <person name="Ling A."/>
            <person name="Lombard V."/>
            <person name="Lucas S."/>
            <person name="Lundell T."/>
            <person name="Martin R."/>
            <person name="McLaughlin D.J."/>
            <person name="Morgenstern I."/>
            <person name="Morin E."/>
            <person name="Murat C."/>
            <person name="Nagy L.G."/>
            <person name="Nolan M."/>
            <person name="Ohm R.A."/>
            <person name="Patyshakuliyeva A."/>
            <person name="Rokas A."/>
            <person name="Ruiz-Duenas F.J."/>
            <person name="Sabat G."/>
            <person name="Salamov A."/>
            <person name="Samejima M."/>
            <person name="Schmutz J."/>
            <person name="Slot J.C."/>
            <person name="St John F."/>
            <person name="Stenlid J."/>
            <person name="Sun H."/>
            <person name="Sun S."/>
            <person name="Syed K."/>
            <person name="Tsang A."/>
            <person name="Wiebenga A."/>
            <person name="Young D."/>
            <person name="Pisabarro A."/>
            <person name="Eastwood D.C."/>
            <person name="Martin F."/>
            <person name="Cullen D."/>
            <person name="Grigoriev I.V."/>
            <person name="Hibbett D.S."/>
        </authorList>
    </citation>
    <scope>NUCLEOTIDE SEQUENCE [LARGE SCALE GENOMIC DNA]</scope>
    <source>
        <strain evidence="5 6">ATCC 11539</strain>
    </source>
</reference>
<dbReference type="SUPFAM" id="SSF140959">
    <property type="entry name" value="Indolic compounds 2,3-dioxygenase-like"/>
    <property type="match status" value="1"/>
</dbReference>
<accession>S7QDM3</accession>
<dbReference type="InterPro" id="IPR000898">
    <property type="entry name" value="Indolamine_dOase"/>
</dbReference>
<dbReference type="Proteomes" id="UP000030669">
    <property type="component" value="Unassembled WGS sequence"/>
</dbReference>
<proteinExistence type="inferred from homology"/>
<feature type="binding site" description="proximal binding residue" evidence="4">
    <location>
        <position position="392"/>
    </location>
    <ligand>
        <name>heme b</name>
        <dbReference type="ChEBI" id="CHEBI:60344"/>
    </ligand>
    <ligandPart>
        <name>Fe</name>
        <dbReference type="ChEBI" id="CHEBI:18248"/>
    </ligandPart>
</feature>
<dbReference type="RefSeq" id="XP_007862932.1">
    <property type="nucleotide sequence ID" value="XM_007864741.1"/>
</dbReference>
<dbReference type="GO" id="GO:0019441">
    <property type="term" value="P:L-tryptophan catabolic process to kynurenine"/>
    <property type="evidence" value="ECO:0007669"/>
    <property type="project" value="InterPro"/>
</dbReference>
<comment type="similarity">
    <text evidence="1">Belongs to the indoleamine 2,3-dioxygenase family.</text>
</comment>
<evidence type="ECO:0000256" key="4">
    <source>
        <dbReference type="PIRSR" id="PIRSR600898-1"/>
    </source>
</evidence>
<dbReference type="PANTHER" id="PTHR28657">
    <property type="entry name" value="INDOLEAMINE 2,3-DIOXYGENASE"/>
    <property type="match status" value="1"/>
</dbReference>
<dbReference type="eggNOG" id="ENOG502QV6W">
    <property type="taxonomic scope" value="Eukaryota"/>
</dbReference>
<dbReference type="GO" id="GO:0033754">
    <property type="term" value="F:indoleamine 2,3-dioxygenase activity"/>
    <property type="evidence" value="ECO:0007669"/>
    <property type="project" value="TreeGrafter"/>
</dbReference>
<evidence type="ECO:0000313" key="6">
    <source>
        <dbReference type="Proteomes" id="UP000030669"/>
    </source>
</evidence>
<gene>
    <name evidence="5" type="ORF">GLOTRDRAFT_36830</name>
</gene>
<evidence type="ECO:0000256" key="1">
    <source>
        <dbReference type="ARBA" id="ARBA00007119"/>
    </source>
</evidence>
<protein>
    <submittedName>
        <fullName evidence="5">Indoleamine 2,3-dioxygenase</fullName>
    </submittedName>
</protein>
<keyword evidence="4" id="KW-0349">Heme</keyword>
<evidence type="ECO:0000256" key="3">
    <source>
        <dbReference type="ARBA" id="ARBA00023004"/>
    </source>
</evidence>
<keyword evidence="5" id="KW-0560">Oxidoreductase</keyword>
<evidence type="ECO:0000256" key="2">
    <source>
        <dbReference type="ARBA" id="ARBA00022723"/>
    </source>
</evidence>
<name>S7QDM3_GLOTA</name>
<dbReference type="OrthoDB" id="540174at2759"/>
<dbReference type="Pfam" id="PF01231">
    <property type="entry name" value="IDO"/>
    <property type="match status" value="1"/>
</dbReference>
<dbReference type="HOGENOM" id="CLU_010089_2_0_1"/>
<dbReference type="PANTHER" id="PTHR28657:SF5">
    <property type="entry name" value="INDOLEAMINE 2,3-DIOXYGENASE"/>
    <property type="match status" value="1"/>
</dbReference>
<dbReference type="AlphaFoldDB" id="S7QDM3"/>
<keyword evidence="3 4" id="KW-0408">Iron</keyword>
<dbReference type="OMA" id="SNKIMEP"/>
<dbReference type="GO" id="GO:0034354">
    <property type="term" value="P:'de novo' NAD+ biosynthetic process from L-tryptophan"/>
    <property type="evidence" value="ECO:0007669"/>
    <property type="project" value="TreeGrafter"/>
</dbReference>
<evidence type="ECO:0000313" key="5">
    <source>
        <dbReference type="EMBL" id="EPQ57926.1"/>
    </source>
</evidence>
<dbReference type="Gene3D" id="1.20.58.480">
    <property type="match status" value="1"/>
</dbReference>
<keyword evidence="5" id="KW-0223">Dioxygenase</keyword>
<dbReference type="KEGG" id="gtr:GLOTRDRAFT_36830"/>
<dbReference type="GO" id="GO:0046872">
    <property type="term" value="F:metal ion binding"/>
    <property type="evidence" value="ECO:0007669"/>
    <property type="project" value="UniProtKB-KW"/>
</dbReference>
<dbReference type="GO" id="GO:0020037">
    <property type="term" value="F:heme binding"/>
    <property type="evidence" value="ECO:0007669"/>
    <property type="project" value="InterPro"/>
</dbReference>
<dbReference type="InterPro" id="IPR037217">
    <property type="entry name" value="Trp/Indoleamine_2_3_dOase-like"/>
</dbReference>
<keyword evidence="2 4" id="KW-0479">Metal-binding</keyword>
<sequence>MALSLFRRILTRYAQRLPEPTWSHSQSAFDISDITGFLPAQPLRHLPQEYDIWEAALTEAQTVLSLGTDNSNVAVAKRQDGLRWRDRIREWPVLQVEHLNDDIRQLQRAHLVLAFLVHFFVHSIPPTEPASPVQVPRALAVPLVTVSRMLKMAPVLTFADVVMWNAVPENPDFPVSLTNLRFENLLSGTEDEYNFYLMSARAELQGVEILHIIDSYHSLPNTTDLTSTTKIARDLTRLKNVIEELTATLESSRELVDPHDFYFAVRPWWKGSDAEGPDSPGWIYEGVTGLDHNYLSGPSAGQSTVMHALDIFLDVDHKLVKRRAPAPSKENKKADLGFMERMRQYMPGKHREYLEYLANSPRPLREAARQSPALREPYNAAVRALKAFRDVHIRIACLYIVTMSKSQIPAQCPASAMMNKMADQVASNRRPVRGTGGTELLPLLKAGRDATARTAL</sequence>
<dbReference type="GeneID" id="19305731"/>
<keyword evidence="6" id="KW-1185">Reference proteome</keyword>
<dbReference type="EMBL" id="KB469298">
    <property type="protein sequence ID" value="EPQ57926.1"/>
    <property type="molecule type" value="Genomic_DNA"/>
</dbReference>
<dbReference type="STRING" id="670483.S7QDM3"/>
<organism evidence="5 6">
    <name type="scientific">Gloeophyllum trabeum (strain ATCC 11539 / FP-39264 / Madison 617)</name>
    <name type="common">Brown rot fungus</name>
    <dbReference type="NCBI Taxonomy" id="670483"/>
    <lineage>
        <taxon>Eukaryota</taxon>
        <taxon>Fungi</taxon>
        <taxon>Dikarya</taxon>
        <taxon>Basidiomycota</taxon>
        <taxon>Agaricomycotina</taxon>
        <taxon>Agaricomycetes</taxon>
        <taxon>Gloeophyllales</taxon>
        <taxon>Gloeophyllaceae</taxon>
        <taxon>Gloeophyllum</taxon>
    </lineage>
</organism>